<dbReference type="RefSeq" id="XP_060333618.1">
    <property type="nucleotide sequence ID" value="XM_060468962.1"/>
</dbReference>
<dbReference type="Proteomes" id="UP001175211">
    <property type="component" value="Unassembled WGS sequence"/>
</dbReference>
<dbReference type="EMBL" id="JAUEPS010000010">
    <property type="protein sequence ID" value="KAK0461880.1"/>
    <property type="molecule type" value="Genomic_DNA"/>
</dbReference>
<comment type="caution">
    <text evidence="1">The sequence shown here is derived from an EMBL/GenBank/DDBJ whole genome shotgun (WGS) entry which is preliminary data.</text>
</comment>
<gene>
    <name evidence="1" type="ORF">EV420DRAFT_134655</name>
</gene>
<dbReference type="GeneID" id="85352510"/>
<evidence type="ECO:0000313" key="2">
    <source>
        <dbReference type="Proteomes" id="UP001175211"/>
    </source>
</evidence>
<proteinExistence type="predicted"/>
<organism evidence="1 2">
    <name type="scientific">Armillaria tabescens</name>
    <name type="common">Ringless honey mushroom</name>
    <name type="synonym">Agaricus tabescens</name>
    <dbReference type="NCBI Taxonomy" id="1929756"/>
    <lineage>
        <taxon>Eukaryota</taxon>
        <taxon>Fungi</taxon>
        <taxon>Dikarya</taxon>
        <taxon>Basidiomycota</taxon>
        <taxon>Agaricomycotina</taxon>
        <taxon>Agaricomycetes</taxon>
        <taxon>Agaricomycetidae</taxon>
        <taxon>Agaricales</taxon>
        <taxon>Marasmiineae</taxon>
        <taxon>Physalacriaceae</taxon>
        <taxon>Desarmillaria</taxon>
    </lineage>
</organism>
<reference evidence="1" key="1">
    <citation type="submission" date="2023-06" db="EMBL/GenBank/DDBJ databases">
        <authorList>
            <consortium name="Lawrence Berkeley National Laboratory"/>
            <person name="Ahrendt S."/>
            <person name="Sahu N."/>
            <person name="Indic B."/>
            <person name="Wong-Bajracharya J."/>
            <person name="Merenyi Z."/>
            <person name="Ke H.-M."/>
            <person name="Monk M."/>
            <person name="Kocsube S."/>
            <person name="Drula E."/>
            <person name="Lipzen A."/>
            <person name="Balint B."/>
            <person name="Henrissat B."/>
            <person name="Andreopoulos B."/>
            <person name="Martin F.M."/>
            <person name="Harder C.B."/>
            <person name="Rigling D."/>
            <person name="Ford K.L."/>
            <person name="Foster G.D."/>
            <person name="Pangilinan J."/>
            <person name="Papanicolaou A."/>
            <person name="Barry K."/>
            <person name="LaButti K."/>
            <person name="Viragh M."/>
            <person name="Koriabine M."/>
            <person name="Yan M."/>
            <person name="Riley R."/>
            <person name="Champramary S."/>
            <person name="Plett K.L."/>
            <person name="Tsai I.J."/>
            <person name="Slot J."/>
            <person name="Sipos G."/>
            <person name="Plett J."/>
            <person name="Nagy L.G."/>
            <person name="Grigoriev I.V."/>
        </authorList>
    </citation>
    <scope>NUCLEOTIDE SEQUENCE</scope>
    <source>
        <strain evidence="1">CCBAS 213</strain>
    </source>
</reference>
<protein>
    <submittedName>
        <fullName evidence="1">Uncharacterized protein</fullName>
    </submittedName>
</protein>
<accession>A0AA39TWV9</accession>
<name>A0AA39TWV9_ARMTA</name>
<evidence type="ECO:0000313" key="1">
    <source>
        <dbReference type="EMBL" id="KAK0461880.1"/>
    </source>
</evidence>
<dbReference type="AlphaFoldDB" id="A0AA39TWV9"/>
<keyword evidence="2" id="KW-1185">Reference proteome</keyword>
<sequence>MDPTPLSPGARIRSCLQQLEDALKDLMEIDPAATPGTVKKRDDLIKEILERMSQMTAMNILSRRHPTPTPQPGSPATPQAATVDPVIARFQSLLPKFDAKTFPPLTAQNLKYRLTTPNNGNYATAEDVAFETLFRGYSDTTHNWTIVLSSMIETRNKWGEVCKKTQGIRTLDTEVERIVAIDKFLDAQISVGCSEMYINFVIRGIETIRYVKIWDAEPNDDRPGERKWKIDYLKDTFRSENPVVVRTLNEALEAGDEPEINRAKKAYKTRLDAHRKKHQRKMEMRRPLAILYDYFGAAVFLEPTWDVVDKSQKRPRSKMFTSLLTHLCTHLPEENGIPIPARRYEANENALREILTVFAPETLNYVQDFLNEFSPVRHARRTRTLGAMNSVNSS</sequence>